<dbReference type="SMART" id="SM00304">
    <property type="entry name" value="HAMP"/>
    <property type="match status" value="1"/>
</dbReference>
<dbReference type="Gene3D" id="1.20.120.30">
    <property type="entry name" value="Aspartate receptor, ligand-binding domain"/>
    <property type="match status" value="1"/>
</dbReference>
<dbReference type="RefSeq" id="WP_138986049.1">
    <property type="nucleotide sequence ID" value="NZ_CP043869.1"/>
</dbReference>
<comment type="subcellular location">
    <subcellularLocation>
        <location evidence="1">Membrane</location>
        <topology evidence="1">Multi-pass membrane protein</topology>
    </subcellularLocation>
</comment>
<evidence type="ECO:0000256" key="6">
    <source>
        <dbReference type="ARBA" id="ARBA00029447"/>
    </source>
</evidence>
<evidence type="ECO:0000256" key="1">
    <source>
        <dbReference type="ARBA" id="ARBA00004141"/>
    </source>
</evidence>
<keyword evidence="3 8" id="KW-1133">Transmembrane helix</keyword>
<evidence type="ECO:0000256" key="2">
    <source>
        <dbReference type="ARBA" id="ARBA00022692"/>
    </source>
</evidence>
<dbReference type="CDD" id="cd06225">
    <property type="entry name" value="HAMP"/>
    <property type="match status" value="1"/>
</dbReference>
<dbReference type="Gene3D" id="3.30.450.20">
    <property type="entry name" value="PAS domain"/>
    <property type="match status" value="1"/>
</dbReference>
<gene>
    <name evidence="11" type="ORF">F0U83_00750</name>
</gene>
<organism evidence="11 12">
    <name type="scientific">Neptunomonas concharum</name>
    <dbReference type="NCBI Taxonomy" id="1031538"/>
    <lineage>
        <taxon>Bacteria</taxon>
        <taxon>Pseudomonadati</taxon>
        <taxon>Pseudomonadota</taxon>
        <taxon>Gammaproteobacteria</taxon>
        <taxon>Oceanospirillales</taxon>
        <taxon>Oceanospirillaceae</taxon>
        <taxon>Neptunomonas</taxon>
    </lineage>
</organism>
<reference evidence="11 12" key="1">
    <citation type="journal article" date="2019" name="Biochem. Eng. J.">
        <title>Metabolic engineering of the marine bacteria Neptunomonas concharum for the production of acetoin and meso-2,3-butanediol from acetate.</title>
        <authorList>
            <person name="Li W."/>
            <person name="Pu N."/>
            <person name="Liu C.-X."/>
            <person name="Yuan Q.-P."/>
            <person name="Li Z.-J."/>
        </authorList>
    </citation>
    <scope>NUCLEOTIDE SEQUENCE [LARGE SCALE GENOMIC DNA]</scope>
    <source>
        <strain evidence="11 12">JCM17730</strain>
    </source>
</reference>
<dbReference type="InterPro" id="IPR025991">
    <property type="entry name" value="Chemoreceptor_zinc-bind_dom"/>
</dbReference>
<dbReference type="InterPro" id="IPR029150">
    <property type="entry name" value="dCache_3"/>
</dbReference>
<dbReference type="KEGG" id="ncu:F0U83_00750"/>
<dbReference type="SUPFAM" id="SSF58104">
    <property type="entry name" value="Methyl-accepting chemotaxis protein (MCP) signaling domain"/>
    <property type="match status" value="1"/>
</dbReference>
<keyword evidence="12" id="KW-1185">Reference proteome</keyword>
<dbReference type="EMBL" id="CP043869">
    <property type="protein sequence ID" value="QEQ95346.1"/>
    <property type="molecule type" value="Genomic_DNA"/>
</dbReference>
<dbReference type="GO" id="GO:0016020">
    <property type="term" value="C:membrane"/>
    <property type="evidence" value="ECO:0007669"/>
    <property type="project" value="UniProtKB-SubCell"/>
</dbReference>
<dbReference type="Pfam" id="PF00015">
    <property type="entry name" value="MCPsignal"/>
    <property type="match status" value="1"/>
</dbReference>
<dbReference type="PROSITE" id="PS50111">
    <property type="entry name" value="CHEMOTAXIS_TRANSDUC_2"/>
    <property type="match status" value="1"/>
</dbReference>
<dbReference type="GO" id="GO:0007165">
    <property type="term" value="P:signal transduction"/>
    <property type="evidence" value="ECO:0007669"/>
    <property type="project" value="UniProtKB-KW"/>
</dbReference>
<dbReference type="Pfam" id="PF00672">
    <property type="entry name" value="HAMP"/>
    <property type="match status" value="1"/>
</dbReference>
<dbReference type="PROSITE" id="PS50885">
    <property type="entry name" value="HAMP"/>
    <property type="match status" value="1"/>
</dbReference>
<dbReference type="AlphaFoldDB" id="A0A5P1R7T5"/>
<dbReference type="InterPro" id="IPR029151">
    <property type="entry name" value="Sensor-like_sf"/>
</dbReference>
<dbReference type="FunFam" id="1.10.287.950:FF:000001">
    <property type="entry name" value="Methyl-accepting chemotaxis sensory transducer"/>
    <property type="match status" value="1"/>
</dbReference>
<dbReference type="OrthoDB" id="9760371at2"/>
<keyword evidence="2 8" id="KW-0812">Transmembrane</keyword>
<protein>
    <submittedName>
        <fullName evidence="11">HAMP domain-containing protein</fullName>
    </submittedName>
</protein>
<dbReference type="Gene3D" id="1.10.287.950">
    <property type="entry name" value="Methyl-accepting chemotaxis protein"/>
    <property type="match status" value="1"/>
</dbReference>
<dbReference type="SUPFAM" id="SSF103190">
    <property type="entry name" value="Sensory domain-like"/>
    <property type="match status" value="1"/>
</dbReference>
<dbReference type="GO" id="GO:0006935">
    <property type="term" value="P:chemotaxis"/>
    <property type="evidence" value="ECO:0007669"/>
    <property type="project" value="UniProtKB-ARBA"/>
</dbReference>
<evidence type="ECO:0000256" key="7">
    <source>
        <dbReference type="PROSITE-ProRule" id="PRU00284"/>
    </source>
</evidence>
<evidence type="ECO:0000256" key="4">
    <source>
        <dbReference type="ARBA" id="ARBA00023136"/>
    </source>
</evidence>
<feature type="domain" description="Methyl-accepting transducer" evidence="9">
    <location>
        <begin position="364"/>
        <end position="600"/>
    </location>
</feature>
<evidence type="ECO:0000256" key="5">
    <source>
        <dbReference type="ARBA" id="ARBA00023224"/>
    </source>
</evidence>
<evidence type="ECO:0000256" key="3">
    <source>
        <dbReference type="ARBA" id="ARBA00022989"/>
    </source>
</evidence>
<feature type="domain" description="HAMP" evidence="10">
    <location>
        <begin position="305"/>
        <end position="359"/>
    </location>
</feature>
<sequence length="754" mass="82252">MFASLRIRTRIIGGFVALIALVCVVVMPFMLRDMNTLIETAEKRELNGLYQQLLQKVDAEQRLAASLATFVANLPDVQASLISDNRTALQASLDKAFTVLKAEYALRQLQFHLPPATSYLRVHKPEKYGDNLSGFRQTVVNTNQQQKTVSGIEKGVAGLGIRGVVPVVIEGQHWGSVEFGFSLGQAFFDEFKRQTGVDVSLYTEKYGSLEPFATTYSGHTLFELDALNRALSGEAQMASRELNRQPVAVFANQLLDFTGAPIGVIEIAMDRGDYLSMLNLSMAHTLIMGGLFLVLGSLAAVAITRSIVKPLNEMHHAMDNIALGDGDLTRRLATKGNNELSDIATSFNNFVVKIEELVKVLMQSVSSVSKSGSELFDETEKTMKIARNQQARTDEVAAAVNEMTASAYEVAGNAEKATALTHTSHERSQQGYQTVTESIETIKRLADNVESTVQLVGQVDQHSTQIHTILDVIQSIAEQTNLLALNAAIEAARAGDQGRGFAVVADEVRSLAGRTQNSTSEINQMITQLQQGTTHTVDVIEQGHKQAMDTVAKASESGEALQSIRESMELINDAVMQIASAAEEQSQVAETINQSVVDIAGGATDVAAGADHIMTTSSQIGSELHSLMAIVRRFKVQKDPAIELAVARSAHQAWKMRLRTFLDGHSSLSADQAVSHTECDFGRWYYGDGAQICSHQPILKGLEVPHERMHKLIGLIVEANQNGNKQQAEVYYQEVCELSDTIVKGMEEAIAQFQ</sequence>
<keyword evidence="5 7" id="KW-0807">Transducer</keyword>
<evidence type="ECO:0000313" key="12">
    <source>
        <dbReference type="Proteomes" id="UP000324760"/>
    </source>
</evidence>
<comment type="similarity">
    <text evidence="6">Belongs to the methyl-accepting chemotaxis (MCP) protein family.</text>
</comment>
<dbReference type="InterPro" id="IPR004089">
    <property type="entry name" value="MCPsignal_dom"/>
</dbReference>
<keyword evidence="4 8" id="KW-0472">Membrane</keyword>
<evidence type="ECO:0000313" key="11">
    <source>
        <dbReference type="EMBL" id="QEQ95346.1"/>
    </source>
</evidence>
<dbReference type="SMART" id="SM00283">
    <property type="entry name" value="MA"/>
    <property type="match status" value="1"/>
</dbReference>
<evidence type="ECO:0000256" key="8">
    <source>
        <dbReference type="SAM" id="Phobius"/>
    </source>
</evidence>
<dbReference type="Pfam" id="PF13682">
    <property type="entry name" value="CZB"/>
    <property type="match status" value="1"/>
</dbReference>
<dbReference type="CDD" id="cd11386">
    <property type="entry name" value="MCP_signal"/>
    <property type="match status" value="1"/>
</dbReference>
<dbReference type="PANTHER" id="PTHR32089:SF119">
    <property type="entry name" value="METHYL-ACCEPTING CHEMOTAXIS PROTEIN CTPL"/>
    <property type="match status" value="1"/>
</dbReference>
<evidence type="ECO:0000259" key="9">
    <source>
        <dbReference type="PROSITE" id="PS50111"/>
    </source>
</evidence>
<dbReference type="Pfam" id="PF14827">
    <property type="entry name" value="dCache_3"/>
    <property type="match status" value="1"/>
</dbReference>
<name>A0A5P1R7T5_9GAMM</name>
<dbReference type="PANTHER" id="PTHR32089">
    <property type="entry name" value="METHYL-ACCEPTING CHEMOTAXIS PROTEIN MCPB"/>
    <property type="match status" value="1"/>
</dbReference>
<evidence type="ECO:0000259" key="10">
    <source>
        <dbReference type="PROSITE" id="PS50885"/>
    </source>
</evidence>
<accession>A0A5P1R7T5</accession>
<feature type="transmembrane region" description="Helical" evidence="8">
    <location>
        <begin position="12"/>
        <end position="31"/>
    </location>
</feature>
<dbReference type="Proteomes" id="UP000324760">
    <property type="component" value="Chromosome"/>
</dbReference>
<dbReference type="InterPro" id="IPR003660">
    <property type="entry name" value="HAMP_dom"/>
</dbReference>
<proteinExistence type="inferred from homology"/>